<gene>
    <name evidence="7" type="ORF">COW36_04290</name>
</gene>
<dbReference type="InterPro" id="IPR050596">
    <property type="entry name" value="AspAT/PAT-like"/>
</dbReference>
<dbReference type="InterPro" id="IPR004839">
    <property type="entry name" value="Aminotransferase_I/II_large"/>
</dbReference>
<evidence type="ECO:0000256" key="3">
    <source>
        <dbReference type="ARBA" id="ARBA00022576"/>
    </source>
</evidence>
<dbReference type="AlphaFoldDB" id="A0A2M7G8T0"/>
<name>A0A2M7G8T0_9BACT</name>
<evidence type="ECO:0000256" key="4">
    <source>
        <dbReference type="ARBA" id="ARBA00022679"/>
    </source>
</evidence>
<proteinExistence type="inferred from homology"/>
<organism evidence="7 8">
    <name type="scientific">bacterium (Candidatus Blackallbacteria) CG17_big_fil_post_rev_8_21_14_2_50_48_46</name>
    <dbReference type="NCBI Taxonomy" id="2014261"/>
    <lineage>
        <taxon>Bacteria</taxon>
        <taxon>Candidatus Blackallbacteria</taxon>
    </lineage>
</organism>
<accession>A0A2M7G8T0</accession>
<evidence type="ECO:0000256" key="5">
    <source>
        <dbReference type="ARBA" id="ARBA00022898"/>
    </source>
</evidence>
<evidence type="ECO:0000259" key="6">
    <source>
        <dbReference type="Pfam" id="PF00155"/>
    </source>
</evidence>
<dbReference type="Proteomes" id="UP000231019">
    <property type="component" value="Unassembled WGS sequence"/>
</dbReference>
<dbReference type="PANTHER" id="PTHR46383">
    <property type="entry name" value="ASPARTATE AMINOTRANSFERASE"/>
    <property type="match status" value="1"/>
</dbReference>
<evidence type="ECO:0000313" key="7">
    <source>
        <dbReference type="EMBL" id="PIW18518.1"/>
    </source>
</evidence>
<dbReference type="GO" id="GO:0008483">
    <property type="term" value="F:transaminase activity"/>
    <property type="evidence" value="ECO:0007669"/>
    <property type="project" value="UniProtKB-KW"/>
</dbReference>
<dbReference type="EMBL" id="PFFQ01000012">
    <property type="protein sequence ID" value="PIW18518.1"/>
    <property type="molecule type" value="Genomic_DNA"/>
</dbReference>
<protein>
    <submittedName>
        <fullName evidence="7">Pyridoxal phosphate-dependent aminotransferase</fullName>
    </submittedName>
</protein>
<keyword evidence="3 7" id="KW-0032">Aminotransferase</keyword>
<comment type="similarity">
    <text evidence="2">Belongs to the class-I pyridoxal-phosphate-dependent aminotransferase family.</text>
</comment>
<comment type="caution">
    <text evidence="7">The sequence shown here is derived from an EMBL/GenBank/DDBJ whole genome shotgun (WGS) entry which is preliminary data.</text>
</comment>
<dbReference type="InterPro" id="IPR015421">
    <property type="entry name" value="PyrdxlP-dep_Trfase_major"/>
</dbReference>
<sequence>MPQNPFPGFRYVPRTGVIYVMNRAAQLGFSYDHPEWANLGQGAPEAGELPGAPPRITEVHIDTLAQEYTPVAGLKALRQKVADFYNAIYRQGKSSQYTWENVCISGGGRQGLTRVVAALGEINIGHFIPDYTAYEEMLHTFRGFIPIPIQLPESEGFKLSQKLLKEAIQGMGLGAVLFSNPCNPTGQVIEGQELQDWVALFREEEVVCIVDEFYSHYLYNDYHPDTPRMISAAACVEDVNKDPVVIVDGLTKNWRYPGWRVSWTLAPKSVVELISSAGSFLDGGANHPLQKKALELLDPDLSRQETQAIQRSFMEKRSYALKRLREMGIEIALEPQGSFYVWANLENLPEAINDGIKFFEAGLLEKVITVPGVFFDVNPGKRRRSQKFRNYTRISFGPEMSKVQQGLDAIERVVRKHC</sequence>
<reference evidence="7 8" key="1">
    <citation type="submission" date="2017-09" db="EMBL/GenBank/DDBJ databases">
        <title>Depth-based differentiation of microbial function through sediment-hosted aquifers and enrichment of novel symbionts in the deep terrestrial subsurface.</title>
        <authorList>
            <person name="Probst A.J."/>
            <person name="Ladd B."/>
            <person name="Jarett J.K."/>
            <person name="Geller-Mcgrath D.E."/>
            <person name="Sieber C.M."/>
            <person name="Emerson J.B."/>
            <person name="Anantharaman K."/>
            <person name="Thomas B.C."/>
            <person name="Malmstrom R."/>
            <person name="Stieglmeier M."/>
            <person name="Klingl A."/>
            <person name="Woyke T."/>
            <person name="Ryan C.M."/>
            <person name="Banfield J.F."/>
        </authorList>
    </citation>
    <scope>NUCLEOTIDE SEQUENCE [LARGE SCALE GENOMIC DNA]</scope>
    <source>
        <strain evidence="7">CG17_big_fil_post_rev_8_21_14_2_50_48_46</strain>
    </source>
</reference>
<dbReference type="CDD" id="cd00609">
    <property type="entry name" value="AAT_like"/>
    <property type="match status" value="1"/>
</dbReference>
<comment type="cofactor">
    <cofactor evidence="1">
        <name>pyridoxal 5'-phosphate</name>
        <dbReference type="ChEBI" id="CHEBI:597326"/>
    </cofactor>
</comment>
<dbReference type="Gene3D" id="3.40.640.10">
    <property type="entry name" value="Type I PLP-dependent aspartate aminotransferase-like (Major domain)"/>
    <property type="match status" value="1"/>
</dbReference>
<dbReference type="GO" id="GO:0006520">
    <property type="term" value="P:amino acid metabolic process"/>
    <property type="evidence" value="ECO:0007669"/>
    <property type="project" value="InterPro"/>
</dbReference>
<dbReference type="Pfam" id="PF00155">
    <property type="entry name" value="Aminotran_1_2"/>
    <property type="match status" value="1"/>
</dbReference>
<dbReference type="SUPFAM" id="SSF53383">
    <property type="entry name" value="PLP-dependent transferases"/>
    <property type="match status" value="1"/>
</dbReference>
<keyword evidence="4 7" id="KW-0808">Transferase</keyword>
<dbReference type="GO" id="GO:0030170">
    <property type="term" value="F:pyridoxal phosphate binding"/>
    <property type="evidence" value="ECO:0007669"/>
    <property type="project" value="InterPro"/>
</dbReference>
<dbReference type="InterPro" id="IPR015424">
    <property type="entry name" value="PyrdxlP-dep_Trfase"/>
</dbReference>
<evidence type="ECO:0000256" key="1">
    <source>
        <dbReference type="ARBA" id="ARBA00001933"/>
    </source>
</evidence>
<evidence type="ECO:0000256" key="2">
    <source>
        <dbReference type="ARBA" id="ARBA00007441"/>
    </source>
</evidence>
<feature type="domain" description="Aminotransferase class I/classII large" evidence="6">
    <location>
        <begin position="36"/>
        <end position="410"/>
    </location>
</feature>
<keyword evidence="5" id="KW-0663">Pyridoxal phosphate</keyword>
<evidence type="ECO:0000313" key="8">
    <source>
        <dbReference type="Proteomes" id="UP000231019"/>
    </source>
</evidence>
<dbReference type="PANTHER" id="PTHR46383:SF1">
    <property type="entry name" value="ASPARTATE AMINOTRANSFERASE"/>
    <property type="match status" value="1"/>
</dbReference>